<evidence type="ECO:0000256" key="17">
    <source>
        <dbReference type="HAMAP-Rule" id="MF_00138"/>
    </source>
</evidence>
<dbReference type="SUPFAM" id="SSF52440">
    <property type="entry name" value="PreATP-grasp domain"/>
    <property type="match status" value="1"/>
</dbReference>
<evidence type="ECO:0000256" key="13">
    <source>
        <dbReference type="ARBA" id="ARBA00038345"/>
    </source>
</evidence>
<dbReference type="InterPro" id="IPR020560">
    <property type="entry name" value="PRibGlycinamide_synth_C-dom"/>
</dbReference>
<evidence type="ECO:0000256" key="11">
    <source>
        <dbReference type="ARBA" id="ARBA00022842"/>
    </source>
</evidence>
<comment type="cofactor">
    <cofactor evidence="2">
        <name>Mg(2+)</name>
        <dbReference type="ChEBI" id="CHEBI:18420"/>
    </cofactor>
</comment>
<keyword evidence="7" id="KW-0479">Metal-binding</keyword>
<evidence type="ECO:0000256" key="4">
    <source>
        <dbReference type="ARBA" id="ARBA00013255"/>
    </source>
</evidence>
<dbReference type="PANTHER" id="PTHR43472">
    <property type="entry name" value="PHOSPHORIBOSYLAMINE--GLYCINE LIGASE"/>
    <property type="match status" value="1"/>
</dbReference>
<dbReference type="RefSeq" id="WP_093317534.1">
    <property type="nucleotide sequence ID" value="NZ_FOHV01000003.1"/>
</dbReference>
<dbReference type="EC" id="6.3.4.13" evidence="4 17"/>
<protein>
    <recommendedName>
        <fullName evidence="5 17">Phosphoribosylamine--glycine ligase</fullName>
        <ecNumber evidence="4 17">6.3.4.13</ecNumber>
    </recommendedName>
    <alternativeName>
        <fullName evidence="16 17">GARS</fullName>
    </alternativeName>
    <alternativeName>
        <fullName evidence="14 17">Glycinamide ribonucleotide synthetase</fullName>
    </alternativeName>
    <alternativeName>
        <fullName evidence="15 17">Phosphoribosylglycinamide synthetase</fullName>
    </alternativeName>
</protein>
<sequence>MAHSPLKNILILGNGGREHALAWKIAQSNDIQTVYVAPGNGGTANEYKITNVAISATDIESLITFAKANHVDLTIVGPEAPLVIGVVDAFKKAGLAIFGPTQAAAQLEGSKAFTKDFLARHHIPTANYANFTDKDQAIEYVKAQGAPIVIKADGLAAGKGVIVAMTLEEAIAAIEDMLSGNKFGDAGSRVVIEEFLDGEEASFIVMADGVHVLPMATSQDHKRVSNGDTGPNTGGMGAYSPAPVVTQTIHDKVMKEIIYPTIEGMAKEGMPYTGFLYAGLMIDKSGQPKVIEFNCRFGDPETQPIMMRMQGNLVELCELAIKGELDKGTCEWDERASVGVVMASEGYPENYTTHHPILGLPDSTTSATEETTKVFHAGTQLSDGKIVTSGGRVLCVTALGNTVSEAQKAAYAVLKGITWQGAFYRTDIAYRAIEREQNH</sequence>
<evidence type="ECO:0000313" key="20">
    <source>
        <dbReference type="EMBL" id="SES78097.1"/>
    </source>
</evidence>
<dbReference type="Pfam" id="PF02844">
    <property type="entry name" value="GARS_N"/>
    <property type="match status" value="1"/>
</dbReference>
<dbReference type="GO" id="GO:0004637">
    <property type="term" value="F:phosphoribosylamine-glycine ligase activity"/>
    <property type="evidence" value="ECO:0007669"/>
    <property type="project" value="UniProtKB-UniRule"/>
</dbReference>
<dbReference type="InterPro" id="IPR020559">
    <property type="entry name" value="PRibGlycinamide_synth_CS"/>
</dbReference>
<dbReference type="HAMAP" id="MF_00138">
    <property type="entry name" value="GARS"/>
    <property type="match status" value="1"/>
</dbReference>
<dbReference type="PROSITE" id="PS50975">
    <property type="entry name" value="ATP_GRASP"/>
    <property type="match status" value="1"/>
</dbReference>
<comment type="cofactor">
    <cofactor evidence="1">
        <name>Mn(2+)</name>
        <dbReference type="ChEBI" id="CHEBI:29035"/>
    </cofactor>
</comment>
<dbReference type="FunFam" id="3.90.600.10:FF:000001">
    <property type="entry name" value="Trifunctional purine biosynthetic protein adenosine-3"/>
    <property type="match status" value="1"/>
</dbReference>
<dbReference type="InterPro" id="IPR016185">
    <property type="entry name" value="PreATP-grasp_dom_sf"/>
</dbReference>
<dbReference type="InterPro" id="IPR020561">
    <property type="entry name" value="PRibGlycinamid_synth_ATP-grasp"/>
</dbReference>
<dbReference type="FunFam" id="3.40.50.20:FF:000006">
    <property type="entry name" value="Phosphoribosylamine--glycine ligase, chloroplastic"/>
    <property type="match status" value="1"/>
</dbReference>
<evidence type="ECO:0000256" key="18">
    <source>
        <dbReference type="PROSITE-ProRule" id="PRU00409"/>
    </source>
</evidence>
<evidence type="ECO:0000256" key="9">
    <source>
        <dbReference type="ARBA" id="ARBA00022755"/>
    </source>
</evidence>
<keyword evidence="12" id="KW-0464">Manganese</keyword>
<evidence type="ECO:0000256" key="16">
    <source>
        <dbReference type="ARBA" id="ARBA00079592"/>
    </source>
</evidence>
<comment type="pathway">
    <text evidence="3 17">Purine metabolism; IMP biosynthesis via de novo pathway; N(1)-(5-phospho-D-ribosyl)glycinamide from 5-phospho-alpha-D-ribose 1-diphosphate: step 2/2.</text>
</comment>
<evidence type="ECO:0000259" key="19">
    <source>
        <dbReference type="PROSITE" id="PS50975"/>
    </source>
</evidence>
<dbReference type="PROSITE" id="PS00184">
    <property type="entry name" value="GARS"/>
    <property type="match status" value="1"/>
</dbReference>
<dbReference type="SUPFAM" id="SSF56059">
    <property type="entry name" value="Glutathione synthetase ATP-binding domain-like"/>
    <property type="match status" value="1"/>
</dbReference>
<evidence type="ECO:0000256" key="2">
    <source>
        <dbReference type="ARBA" id="ARBA00001946"/>
    </source>
</evidence>
<dbReference type="Gene3D" id="3.30.470.20">
    <property type="entry name" value="ATP-grasp fold, B domain"/>
    <property type="match status" value="1"/>
</dbReference>
<dbReference type="SUPFAM" id="SSF51246">
    <property type="entry name" value="Rudiment single hybrid motif"/>
    <property type="match status" value="1"/>
</dbReference>
<evidence type="ECO:0000256" key="5">
    <source>
        <dbReference type="ARBA" id="ARBA00020605"/>
    </source>
</evidence>
<keyword evidence="21" id="KW-1185">Reference proteome</keyword>
<dbReference type="FunFam" id="3.30.470.20:FF:000031">
    <property type="entry name" value="Phosphoribosylamine--glycine ligase"/>
    <property type="match status" value="1"/>
</dbReference>
<dbReference type="Pfam" id="PF02843">
    <property type="entry name" value="GARS_C"/>
    <property type="match status" value="1"/>
</dbReference>
<evidence type="ECO:0000256" key="1">
    <source>
        <dbReference type="ARBA" id="ARBA00001936"/>
    </source>
</evidence>
<keyword evidence="6 17" id="KW-0436">Ligase</keyword>
<evidence type="ECO:0000256" key="15">
    <source>
        <dbReference type="ARBA" id="ARBA00042864"/>
    </source>
</evidence>
<dbReference type="InterPro" id="IPR020562">
    <property type="entry name" value="PRibGlycinamide_synth_N"/>
</dbReference>
<dbReference type="STRING" id="1123402.SAMN02583745_00480"/>
<evidence type="ECO:0000256" key="10">
    <source>
        <dbReference type="ARBA" id="ARBA00022840"/>
    </source>
</evidence>
<feature type="domain" description="ATP-grasp" evidence="19">
    <location>
        <begin position="115"/>
        <end position="322"/>
    </location>
</feature>
<dbReference type="SMART" id="SM01210">
    <property type="entry name" value="GARS_C"/>
    <property type="match status" value="1"/>
</dbReference>
<evidence type="ECO:0000256" key="8">
    <source>
        <dbReference type="ARBA" id="ARBA00022741"/>
    </source>
</evidence>
<evidence type="ECO:0000256" key="12">
    <source>
        <dbReference type="ARBA" id="ARBA00023211"/>
    </source>
</evidence>
<evidence type="ECO:0000256" key="6">
    <source>
        <dbReference type="ARBA" id="ARBA00022598"/>
    </source>
</evidence>
<dbReference type="InterPro" id="IPR011054">
    <property type="entry name" value="Rudment_hybrid_motif"/>
</dbReference>
<dbReference type="UniPathway" id="UPA00074">
    <property type="reaction ID" value="UER00125"/>
</dbReference>
<dbReference type="Gene3D" id="3.30.1490.20">
    <property type="entry name" value="ATP-grasp fold, A domain"/>
    <property type="match status" value="1"/>
</dbReference>
<keyword evidence="9 17" id="KW-0658">Purine biosynthesis</keyword>
<dbReference type="Proteomes" id="UP000242642">
    <property type="component" value="Unassembled WGS sequence"/>
</dbReference>
<dbReference type="Gene3D" id="3.40.50.20">
    <property type="match status" value="1"/>
</dbReference>
<dbReference type="SMART" id="SM01209">
    <property type="entry name" value="GARS_A"/>
    <property type="match status" value="1"/>
</dbReference>
<name>A0A1H9ZAI9_9GAMM</name>
<dbReference type="GO" id="GO:0009113">
    <property type="term" value="P:purine nucleobase biosynthetic process"/>
    <property type="evidence" value="ECO:0007669"/>
    <property type="project" value="InterPro"/>
</dbReference>
<dbReference type="InterPro" id="IPR037123">
    <property type="entry name" value="PRibGlycinamide_synth_C_sf"/>
</dbReference>
<comment type="catalytic activity">
    <reaction evidence="17">
        <text>5-phospho-beta-D-ribosylamine + glycine + ATP = N(1)-(5-phospho-beta-D-ribosyl)glycinamide + ADP + phosphate + H(+)</text>
        <dbReference type="Rhea" id="RHEA:17453"/>
        <dbReference type="ChEBI" id="CHEBI:15378"/>
        <dbReference type="ChEBI" id="CHEBI:30616"/>
        <dbReference type="ChEBI" id="CHEBI:43474"/>
        <dbReference type="ChEBI" id="CHEBI:57305"/>
        <dbReference type="ChEBI" id="CHEBI:58681"/>
        <dbReference type="ChEBI" id="CHEBI:143788"/>
        <dbReference type="ChEBI" id="CHEBI:456216"/>
        <dbReference type="EC" id="6.3.4.13"/>
    </reaction>
</comment>
<dbReference type="FunFam" id="3.30.1490.20:FF:000006">
    <property type="entry name" value="phosphoribosylamine--glycine ligase, chloroplastic-like"/>
    <property type="match status" value="1"/>
</dbReference>
<dbReference type="Gene3D" id="3.90.600.10">
    <property type="entry name" value="Phosphoribosylglycinamide synthetase, C-terminal domain"/>
    <property type="match status" value="1"/>
</dbReference>
<evidence type="ECO:0000256" key="3">
    <source>
        <dbReference type="ARBA" id="ARBA00005174"/>
    </source>
</evidence>
<keyword evidence="10 18" id="KW-0067">ATP-binding</keyword>
<keyword evidence="11" id="KW-0460">Magnesium</keyword>
<proteinExistence type="inferred from homology"/>
<evidence type="ECO:0000256" key="7">
    <source>
        <dbReference type="ARBA" id="ARBA00022723"/>
    </source>
</evidence>
<evidence type="ECO:0000313" key="21">
    <source>
        <dbReference type="Proteomes" id="UP000242642"/>
    </source>
</evidence>
<accession>A0A1H9ZAI9</accession>
<dbReference type="NCBIfam" id="TIGR00877">
    <property type="entry name" value="purD"/>
    <property type="match status" value="1"/>
</dbReference>
<dbReference type="Pfam" id="PF01071">
    <property type="entry name" value="GARS_A"/>
    <property type="match status" value="1"/>
</dbReference>
<dbReference type="InterPro" id="IPR000115">
    <property type="entry name" value="PRibGlycinamide_synth"/>
</dbReference>
<dbReference type="GO" id="GO:0046872">
    <property type="term" value="F:metal ion binding"/>
    <property type="evidence" value="ECO:0007669"/>
    <property type="project" value="UniProtKB-KW"/>
</dbReference>
<dbReference type="AlphaFoldDB" id="A0A1H9ZAI9"/>
<dbReference type="PANTHER" id="PTHR43472:SF1">
    <property type="entry name" value="PHOSPHORIBOSYLAMINE--GLYCINE LIGASE, CHLOROPLASTIC"/>
    <property type="match status" value="1"/>
</dbReference>
<dbReference type="OrthoDB" id="9807240at2"/>
<dbReference type="EMBL" id="FOHV01000003">
    <property type="protein sequence ID" value="SES78097.1"/>
    <property type="molecule type" value="Genomic_DNA"/>
</dbReference>
<organism evidence="20 21">
    <name type="scientific">Thorsellia anophelis DSM 18579</name>
    <dbReference type="NCBI Taxonomy" id="1123402"/>
    <lineage>
        <taxon>Bacteria</taxon>
        <taxon>Pseudomonadati</taxon>
        <taxon>Pseudomonadota</taxon>
        <taxon>Gammaproteobacteria</taxon>
        <taxon>Enterobacterales</taxon>
        <taxon>Thorselliaceae</taxon>
        <taxon>Thorsellia</taxon>
    </lineage>
</organism>
<reference evidence="21" key="1">
    <citation type="submission" date="2016-10" db="EMBL/GenBank/DDBJ databases">
        <authorList>
            <person name="Varghese N."/>
            <person name="Submissions S."/>
        </authorList>
    </citation>
    <scope>NUCLEOTIDE SEQUENCE [LARGE SCALE GENOMIC DNA]</scope>
    <source>
        <strain evidence="21">DSM 18579</strain>
    </source>
</reference>
<comment type="similarity">
    <text evidence="13 17">Belongs to the GARS family.</text>
</comment>
<dbReference type="InterPro" id="IPR011761">
    <property type="entry name" value="ATP-grasp"/>
</dbReference>
<dbReference type="InterPro" id="IPR013815">
    <property type="entry name" value="ATP_grasp_subdomain_1"/>
</dbReference>
<gene>
    <name evidence="17" type="primary">purD</name>
    <name evidence="20" type="ORF">SAMN02583745_00480</name>
</gene>
<dbReference type="GO" id="GO:0006189">
    <property type="term" value="P:'de novo' IMP biosynthetic process"/>
    <property type="evidence" value="ECO:0007669"/>
    <property type="project" value="UniProtKB-UniRule"/>
</dbReference>
<keyword evidence="8 18" id="KW-0547">Nucleotide-binding</keyword>
<evidence type="ECO:0000256" key="14">
    <source>
        <dbReference type="ARBA" id="ARBA00042242"/>
    </source>
</evidence>
<dbReference type="GO" id="GO:0005524">
    <property type="term" value="F:ATP binding"/>
    <property type="evidence" value="ECO:0007669"/>
    <property type="project" value="UniProtKB-UniRule"/>
</dbReference>